<dbReference type="SUPFAM" id="SSF48452">
    <property type="entry name" value="TPR-like"/>
    <property type="match status" value="1"/>
</dbReference>
<evidence type="ECO:0000256" key="2">
    <source>
        <dbReference type="SAM" id="Coils"/>
    </source>
</evidence>
<dbReference type="EMBL" id="JAUCGM010000306">
    <property type="protein sequence ID" value="MDM8562830.1"/>
    <property type="molecule type" value="Genomic_DNA"/>
</dbReference>
<dbReference type="Gene3D" id="1.25.40.10">
    <property type="entry name" value="Tetratricopeptide repeat domain"/>
    <property type="match status" value="1"/>
</dbReference>
<feature type="repeat" description="TPR" evidence="1">
    <location>
        <begin position="253"/>
        <end position="286"/>
    </location>
</feature>
<organism evidence="3 4">
    <name type="scientific">Candidatus Marithioploca araucensis</name>
    <dbReference type="NCBI Taxonomy" id="70273"/>
    <lineage>
        <taxon>Bacteria</taxon>
        <taxon>Pseudomonadati</taxon>
        <taxon>Pseudomonadota</taxon>
        <taxon>Gammaproteobacteria</taxon>
        <taxon>Thiotrichales</taxon>
        <taxon>Thiotrichaceae</taxon>
        <taxon>Candidatus Marithioploca</taxon>
    </lineage>
</organism>
<dbReference type="InterPro" id="IPR011990">
    <property type="entry name" value="TPR-like_helical_dom_sf"/>
</dbReference>
<comment type="caution">
    <text evidence="3">The sequence shown here is derived from an EMBL/GenBank/DDBJ whole genome shotgun (WGS) entry which is preliminary data.</text>
</comment>
<name>A0ABT7VTC9_9GAMM</name>
<feature type="coiled-coil region" evidence="2">
    <location>
        <begin position="323"/>
        <end position="357"/>
    </location>
</feature>
<keyword evidence="1" id="KW-0802">TPR repeat</keyword>
<sequence length="561" mass="64788">MLLFDEFDVLDGSTNENEQPASIVFFPYLRDLLNIDQQRLNFVFVIGRKIADMTTIAKSLFRTAPTKRVSLLEHEDTVQLIRLSETNKTLNWTDKVIDKIWQLTSGHPYLTQQFCSRVWEKIYEKNPNELPTVTLKEINAVEQGNILESCENALDWLWNGLPPAEKVVASALAGAGAKAITEAQLKKILNNSGVRMMIQSLHNAPRILSKDWDLIEPTDGGYRFRVELLRRWIAEYHPLSQVQVELDSIEPVADNLFNVAQKFYALRQFDATLDRLNEAVTFNPNHVGANLLLADVLLARNEPKAASDRLEELYLYKESADIREKLIQALLALAQNLKKENEQLKTYERILELETDQLEAKMQWQNIWKRRGDLAFYKEDFKGALKAYKKAKLDGKIAQVNRRIEQRNQLKRSKRHKTERRKAFITSMMNKYLKNILRIAGFAFALGISYYWFESSIPKEPIVILEVKPLKTAFDNVPAYSITGAVADKPYLLESVKIYPHSENMVKQAKFKYDVHPRIDLVKKSDAVYSMSKDSLQQALGIEAHYQFLTNEHFVFYLLLP</sequence>
<evidence type="ECO:0000313" key="3">
    <source>
        <dbReference type="EMBL" id="MDM8562830.1"/>
    </source>
</evidence>
<dbReference type="SUPFAM" id="SSF52540">
    <property type="entry name" value="P-loop containing nucleoside triphosphate hydrolases"/>
    <property type="match status" value="1"/>
</dbReference>
<keyword evidence="2" id="KW-0175">Coiled coil</keyword>
<dbReference type="Proteomes" id="UP001171945">
    <property type="component" value="Unassembled WGS sequence"/>
</dbReference>
<evidence type="ECO:0008006" key="5">
    <source>
        <dbReference type="Google" id="ProtNLM"/>
    </source>
</evidence>
<evidence type="ECO:0000256" key="1">
    <source>
        <dbReference type="PROSITE-ProRule" id="PRU00339"/>
    </source>
</evidence>
<dbReference type="InterPro" id="IPR019734">
    <property type="entry name" value="TPR_rpt"/>
</dbReference>
<accession>A0ABT7VTC9</accession>
<reference evidence="3" key="1">
    <citation type="submission" date="2023-06" db="EMBL/GenBank/DDBJ databases">
        <title>Uncultivated large filamentous bacteria from sulfidic sediments reveal new species and different genomic features in energy metabolism and defense.</title>
        <authorList>
            <person name="Fonseca A."/>
        </authorList>
    </citation>
    <scope>NUCLEOTIDE SEQUENCE</scope>
    <source>
        <strain evidence="3">HSG4</strain>
    </source>
</reference>
<keyword evidence="4" id="KW-1185">Reference proteome</keyword>
<dbReference type="PROSITE" id="PS50005">
    <property type="entry name" value="TPR"/>
    <property type="match status" value="1"/>
</dbReference>
<protein>
    <recommendedName>
        <fullName evidence="5">Tetratricopeptide repeat protein</fullName>
    </recommendedName>
</protein>
<gene>
    <name evidence="3" type="ORF">QUF54_05690</name>
</gene>
<evidence type="ECO:0000313" key="4">
    <source>
        <dbReference type="Proteomes" id="UP001171945"/>
    </source>
</evidence>
<proteinExistence type="predicted"/>
<dbReference type="InterPro" id="IPR027417">
    <property type="entry name" value="P-loop_NTPase"/>
</dbReference>